<protein>
    <submittedName>
        <fullName evidence="2">Glycosyltransferase family 2 protein</fullName>
    </submittedName>
</protein>
<dbReference type="EMBL" id="JAEMHK010000004">
    <property type="protein sequence ID" value="MBJ6799928.1"/>
    <property type="molecule type" value="Genomic_DNA"/>
</dbReference>
<dbReference type="Proteomes" id="UP000641025">
    <property type="component" value="Unassembled WGS sequence"/>
</dbReference>
<gene>
    <name evidence="2" type="ORF">JFN90_07230</name>
</gene>
<dbReference type="InterPro" id="IPR029044">
    <property type="entry name" value="Nucleotide-diphossugar_trans"/>
</dbReference>
<dbReference type="InterPro" id="IPR050256">
    <property type="entry name" value="Glycosyltransferase_2"/>
</dbReference>
<evidence type="ECO:0000259" key="1">
    <source>
        <dbReference type="Pfam" id="PF00535"/>
    </source>
</evidence>
<proteinExistence type="predicted"/>
<name>A0ABS0YPW6_9BACT</name>
<evidence type="ECO:0000313" key="3">
    <source>
        <dbReference type="Proteomes" id="UP000641025"/>
    </source>
</evidence>
<accession>A0ABS0YPW6</accession>
<reference evidence="2 3" key="1">
    <citation type="submission" date="2020-12" db="EMBL/GenBank/DDBJ databases">
        <title>Geomonas sp. Red259, isolated from paddy soil.</title>
        <authorList>
            <person name="Xu Z."/>
            <person name="Zhang Z."/>
            <person name="Masuda Y."/>
            <person name="Itoh H."/>
            <person name="Senoo K."/>
        </authorList>
    </citation>
    <scope>NUCLEOTIDE SEQUENCE [LARGE SCALE GENOMIC DNA]</scope>
    <source>
        <strain evidence="2 3">Red259</strain>
    </source>
</reference>
<dbReference type="Pfam" id="PF00535">
    <property type="entry name" value="Glycos_transf_2"/>
    <property type="match status" value="1"/>
</dbReference>
<dbReference type="InterPro" id="IPR001173">
    <property type="entry name" value="Glyco_trans_2-like"/>
</dbReference>
<dbReference type="RefSeq" id="WP_199394443.1">
    <property type="nucleotide sequence ID" value="NZ_JAEMHK010000004.1"/>
</dbReference>
<dbReference type="PANTHER" id="PTHR48090">
    <property type="entry name" value="UNDECAPRENYL-PHOSPHATE 4-DEOXY-4-FORMAMIDO-L-ARABINOSE TRANSFERASE-RELATED"/>
    <property type="match status" value="1"/>
</dbReference>
<dbReference type="Gene3D" id="3.90.550.10">
    <property type="entry name" value="Spore Coat Polysaccharide Biosynthesis Protein SpsA, Chain A"/>
    <property type="match status" value="1"/>
</dbReference>
<comment type="caution">
    <text evidence="2">The sequence shown here is derived from an EMBL/GenBank/DDBJ whole genome shotgun (WGS) entry which is preliminary data.</text>
</comment>
<dbReference type="CDD" id="cd04179">
    <property type="entry name" value="DPM_DPG-synthase_like"/>
    <property type="match status" value="1"/>
</dbReference>
<sequence length="229" mass="25848">MKLSVVIPCYNEASTIEEVVGRVLASPYEKKEVIIVDDCSTDGTIEILKSKLAGQVSMIHYHSQNQGKGAALRTGIKSATGDIVIIQDADLEYDASQYPKIIAPILNGKADVVYGSRFSGGEEHRVVYFWHRIGNGFLTLLSNMFSDLNLTDMETCYKAFRREVIQSIEIKENRFGFEPEITAKLAKKRCRIYEVGISYYGRTYEEGKKIGWKDGFSALRCIIKYNVFN</sequence>
<dbReference type="PANTHER" id="PTHR48090:SF7">
    <property type="entry name" value="RFBJ PROTEIN"/>
    <property type="match status" value="1"/>
</dbReference>
<organism evidence="2 3">
    <name type="scientific">Geomonas propionica</name>
    <dbReference type="NCBI Taxonomy" id="2798582"/>
    <lineage>
        <taxon>Bacteria</taxon>
        <taxon>Pseudomonadati</taxon>
        <taxon>Thermodesulfobacteriota</taxon>
        <taxon>Desulfuromonadia</taxon>
        <taxon>Geobacterales</taxon>
        <taxon>Geobacteraceae</taxon>
        <taxon>Geomonas</taxon>
    </lineage>
</organism>
<keyword evidence="3" id="KW-1185">Reference proteome</keyword>
<evidence type="ECO:0000313" key="2">
    <source>
        <dbReference type="EMBL" id="MBJ6799928.1"/>
    </source>
</evidence>
<feature type="domain" description="Glycosyltransferase 2-like" evidence="1">
    <location>
        <begin position="4"/>
        <end position="167"/>
    </location>
</feature>
<dbReference type="SUPFAM" id="SSF53448">
    <property type="entry name" value="Nucleotide-diphospho-sugar transferases"/>
    <property type="match status" value="1"/>
</dbReference>